<gene>
    <name evidence="2" type="ORF">LSINAPIS_LOCUS5931</name>
</gene>
<proteinExistence type="predicted"/>
<dbReference type="EMBL" id="FZQP02001782">
    <property type="protein sequence ID" value="VVC93824.1"/>
    <property type="molecule type" value="Genomic_DNA"/>
</dbReference>
<evidence type="ECO:0000259" key="1">
    <source>
        <dbReference type="Pfam" id="PF25298"/>
    </source>
</evidence>
<dbReference type="Proteomes" id="UP000324832">
    <property type="component" value="Unassembled WGS sequence"/>
</dbReference>
<accession>A0A5E4Q6I5</accession>
<dbReference type="AlphaFoldDB" id="A0A5E4Q6I5"/>
<reference evidence="2 3" key="1">
    <citation type="submission" date="2017-07" db="EMBL/GenBank/DDBJ databases">
        <authorList>
            <person name="Talla V."/>
            <person name="Backstrom N."/>
        </authorList>
    </citation>
    <scope>NUCLEOTIDE SEQUENCE [LARGE SCALE GENOMIC DNA]</scope>
</reference>
<name>A0A5E4Q6I5_9NEOP</name>
<evidence type="ECO:0000313" key="3">
    <source>
        <dbReference type="Proteomes" id="UP000324832"/>
    </source>
</evidence>
<protein>
    <recommendedName>
        <fullName evidence="1">FP protein C-terminal domain-containing protein</fullName>
    </recommendedName>
</protein>
<organism evidence="2 3">
    <name type="scientific">Leptidea sinapis</name>
    <dbReference type="NCBI Taxonomy" id="189913"/>
    <lineage>
        <taxon>Eukaryota</taxon>
        <taxon>Metazoa</taxon>
        <taxon>Ecdysozoa</taxon>
        <taxon>Arthropoda</taxon>
        <taxon>Hexapoda</taxon>
        <taxon>Insecta</taxon>
        <taxon>Pterygota</taxon>
        <taxon>Neoptera</taxon>
        <taxon>Endopterygota</taxon>
        <taxon>Lepidoptera</taxon>
        <taxon>Glossata</taxon>
        <taxon>Ditrysia</taxon>
        <taxon>Papilionoidea</taxon>
        <taxon>Pieridae</taxon>
        <taxon>Dismorphiinae</taxon>
        <taxon>Leptidea</taxon>
    </lineage>
</organism>
<evidence type="ECO:0000313" key="2">
    <source>
        <dbReference type="EMBL" id="VVC93824.1"/>
    </source>
</evidence>
<dbReference type="InterPro" id="IPR057251">
    <property type="entry name" value="FP_C"/>
</dbReference>
<keyword evidence="3" id="KW-1185">Reference proteome</keyword>
<sequence length="255" mass="28952">MECVGYSGDSRPRSQWTCHSCSPYSKASQNIPLTSSDTHIPPDIISKIEDKIVTAIRQELQNIIRKVLASELQPIKEQLQLLEGFNTLPNNHLLSDVEIVGIPEHRNEDTNIIIKKNCNVVGFSFPSPQDIIFTTRVAKINRESKRPRNLVCQFSNKLVRDNFLAAIINYNKSHKDNKLSSSLLGITGSSVPVYVNEHLTPANISLHAETRKLAKTNGYKFVWVRSRKIFIRKEETSPAKNILSSEHLHQLFKQQ</sequence>
<feature type="domain" description="FP protein C-terminal" evidence="1">
    <location>
        <begin position="200"/>
        <end position="251"/>
    </location>
</feature>
<dbReference type="Pfam" id="PF25298">
    <property type="entry name" value="Baculo_FP_2nd"/>
    <property type="match status" value="1"/>
</dbReference>